<comment type="caution">
    <text evidence="2">The sequence shown here is derived from an EMBL/GenBank/DDBJ whole genome shotgun (WGS) entry which is preliminary data.</text>
</comment>
<reference evidence="2" key="1">
    <citation type="submission" date="2023-06" db="EMBL/GenBank/DDBJ databases">
        <title>Survivors Of The Sea: Transcriptome response of Skeletonema marinoi to long-term dormancy.</title>
        <authorList>
            <person name="Pinder M.I.M."/>
            <person name="Kourtchenko O."/>
            <person name="Robertson E.K."/>
            <person name="Larsson T."/>
            <person name="Maumus F."/>
            <person name="Osuna-Cruz C.M."/>
            <person name="Vancaester E."/>
            <person name="Stenow R."/>
            <person name="Vandepoele K."/>
            <person name="Ploug H."/>
            <person name="Bruchert V."/>
            <person name="Godhe A."/>
            <person name="Topel M."/>
        </authorList>
    </citation>
    <scope>NUCLEOTIDE SEQUENCE</scope>
    <source>
        <strain evidence="2">R05AC</strain>
    </source>
</reference>
<organism evidence="2 3">
    <name type="scientific">Skeletonema marinoi</name>
    <dbReference type="NCBI Taxonomy" id="267567"/>
    <lineage>
        <taxon>Eukaryota</taxon>
        <taxon>Sar</taxon>
        <taxon>Stramenopiles</taxon>
        <taxon>Ochrophyta</taxon>
        <taxon>Bacillariophyta</taxon>
        <taxon>Coscinodiscophyceae</taxon>
        <taxon>Thalassiosirophycidae</taxon>
        <taxon>Thalassiosirales</taxon>
        <taxon>Skeletonemataceae</taxon>
        <taxon>Skeletonema</taxon>
        <taxon>Skeletonema marinoi-dohrnii complex</taxon>
    </lineage>
</organism>
<feature type="region of interest" description="Disordered" evidence="1">
    <location>
        <begin position="1"/>
        <end position="79"/>
    </location>
</feature>
<feature type="compositionally biased region" description="Low complexity" evidence="1">
    <location>
        <begin position="66"/>
        <end position="79"/>
    </location>
</feature>
<evidence type="ECO:0000313" key="3">
    <source>
        <dbReference type="Proteomes" id="UP001224775"/>
    </source>
</evidence>
<name>A0AAD8YKG5_9STRA</name>
<sequence length="79" mass="7605">MSGQYGEPDWANPTASSSAPASSEPAASGGDGGWTTAATGEDFSSAVNTNPNTGGGMLPAANQTVSKASYPSSPSASPP</sequence>
<protein>
    <submittedName>
        <fullName evidence="2">Uncharacterized protein</fullName>
    </submittedName>
</protein>
<feature type="compositionally biased region" description="Low complexity" evidence="1">
    <location>
        <begin position="11"/>
        <end position="40"/>
    </location>
</feature>
<evidence type="ECO:0000256" key="1">
    <source>
        <dbReference type="SAM" id="MobiDB-lite"/>
    </source>
</evidence>
<dbReference type="EMBL" id="JATAAI010000002">
    <property type="protein sequence ID" value="KAK1747663.1"/>
    <property type="molecule type" value="Genomic_DNA"/>
</dbReference>
<dbReference type="AlphaFoldDB" id="A0AAD8YKG5"/>
<evidence type="ECO:0000313" key="2">
    <source>
        <dbReference type="EMBL" id="KAK1747663.1"/>
    </source>
</evidence>
<dbReference type="Proteomes" id="UP001224775">
    <property type="component" value="Unassembled WGS sequence"/>
</dbReference>
<proteinExistence type="predicted"/>
<keyword evidence="3" id="KW-1185">Reference proteome</keyword>
<gene>
    <name evidence="2" type="ORF">QTG54_001626</name>
</gene>
<accession>A0AAD8YKG5</accession>